<name>M5RC77_9BACT</name>
<reference evidence="1 2" key="1">
    <citation type="journal article" date="2013" name="Mar. Genomics">
        <title>Expression of sulfatases in Rhodopirellula baltica and the diversity of sulfatases in the genus Rhodopirellula.</title>
        <authorList>
            <person name="Wegner C.E."/>
            <person name="Richter-Heitmann T."/>
            <person name="Klindworth A."/>
            <person name="Klockow C."/>
            <person name="Richter M."/>
            <person name="Achstetter T."/>
            <person name="Glockner F.O."/>
            <person name="Harder J."/>
        </authorList>
    </citation>
    <scope>NUCLEOTIDE SEQUENCE [LARGE SCALE GENOMIC DNA]</scope>
    <source>
        <strain evidence="1 2">SM1</strain>
    </source>
</reference>
<sequence length="58" mass="6579">GETHLCLVRLRNGHLEMCQGEVGKPRPLDFNRKRRDGASLVLFERIATSDELKSGDEQ</sequence>
<feature type="non-terminal residue" evidence="1">
    <location>
        <position position="1"/>
    </location>
</feature>
<evidence type="ECO:0000313" key="1">
    <source>
        <dbReference type="EMBL" id="EMI17093.1"/>
    </source>
</evidence>
<gene>
    <name evidence="1" type="ORF">RMSM_05988</name>
</gene>
<protein>
    <submittedName>
        <fullName evidence="1">Uncharacterized protein</fullName>
    </submittedName>
</protein>
<dbReference type="EMBL" id="ANOG01000864">
    <property type="protein sequence ID" value="EMI17093.1"/>
    <property type="molecule type" value="Genomic_DNA"/>
</dbReference>
<proteinExistence type="predicted"/>
<organism evidence="1 2">
    <name type="scientific">Rhodopirellula maiorica SM1</name>
    <dbReference type="NCBI Taxonomy" id="1265738"/>
    <lineage>
        <taxon>Bacteria</taxon>
        <taxon>Pseudomonadati</taxon>
        <taxon>Planctomycetota</taxon>
        <taxon>Planctomycetia</taxon>
        <taxon>Pirellulales</taxon>
        <taxon>Pirellulaceae</taxon>
        <taxon>Novipirellula</taxon>
    </lineage>
</organism>
<evidence type="ECO:0000313" key="2">
    <source>
        <dbReference type="Proteomes" id="UP000011991"/>
    </source>
</evidence>
<dbReference type="AlphaFoldDB" id="M5RC77"/>
<accession>M5RC77</accession>
<comment type="caution">
    <text evidence="1">The sequence shown here is derived from an EMBL/GenBank/DDBJ whole genome shotgun (WGS) entry which is preliminary data.</text>
</comment>
<dbReference type="Proteomes" id="UP000011991">
    <property type="component" value="Unassembled WGS sequence"/>
</dbReference>
<keyword evidence="2" id="KW-1185">Reference proteome</keyword>